<accession>A0AAD8S4L4</accession>
<protein>
    <submittedName>
        <fullName evidence="2">Uncharacterized protein</fullName>
    </submittedName>
</protein>
<dbReference type="Proteomes" id="UP001231189">
    <property type="component" value="Unassembled WGS sequence"/>
</dbReference>
<evidence type="ECO:0000313" key="2">
    <source>
        <dbReference type="EMBL" id="KAK1644295.1"/>
    </source>
</evidence>
<evidence type="ECO:0000313" key="3">
    <source>
        <dbReference type="Proteomes" id="UP001231189"/>
    </source>
</evidence>
<feature type="region of interest" description="Disordered" evidence="1">
    <location>
        <begin position="176"/>
        <end position="214"/>
    </location>
</feature>
<proteinExistence type="predicted"/>
<comment type="caution">
    <text evidence="2">The sequence shown here is derived from an EMBL/GenBank/DDBJ whole genome shotgun (WGS) entry which is preliminary data.</text>
</comment>
<evidence type="ECO:0000256" key="1">
    <source>
        <dbReference type="SAM" id="MobiDB-lite"/>
    </source>
</evidence>
<sequence length="243" mass="25876">MPDSELAELPDSAAASTRPYLRVRRSGPPPAPCPSYASSRGSGGATPVRLSPYNQHPHAGRQGLPCAECYMVKVTIRATMPDSELAELPDSAAASTRPYLRVRRSGPPPAPCPSYASSRGSGGATPVRLSPYNQHPHAGRQGLPCAECYMVKVTIRATMPDSELAELPDSAAASTRPYLRVRRSGPPPAPCPSYASSRGSGGATPVRLSPYNQHPHAGRQGLPCAECYMVKVTMDYIRSETTY</sequence>
<gene>
    <name evidence="2" type="ORF">QYE76_062100</name>
</gene>
<organism evidence="2 3">
    <name type="scientific">Lolium multiflorum</name>
    <name type="common">Italian ryegrass</name>
    <name type="synonym">Lolium perenne subsp. multiflorum</name>
    <dbReference type="NCBI Taxonomy" id="4521"/>
    <lineage>
        <taxon>Eukaryota</taxon>
        <taxon>Viridiplantae</taxon>
        <taxon>Streptophyta</taxon>
        <taxon>Embryophyta</taxon>
        <taxon>Tracheophyta</taxon>
        <taxon>Spermatophyta</taxon>
        <taxon>Magnoliopsida</taxon>
        <taxon>Liliopsida</taxon>
        <taxon>Poales</taxon>
        <taxon>Poaceae</taxon>
        <taxon>BOP clade</taxon>
        <taxon>Pooideae</taxon>
        <taxon>Poodae</taxon>
        <taxon>Poeae</taxon>
        <taxon>Poeae Chloroplast Group 2 (Poeae type)</taxon>
        <taxon>Loliodinae</taxon>
        <taxon>Loliinae</taxon>
        <taxon>Lolium</taxon>
    </lineage>
</organism>
<keyword evidence="3" id="KW-1185">Reference proteome</keyword>
<name>A0AAD8S4L4_LOLMU</name>
<feature type="region of interest" description="Disordered" evidence="1">
    <location>
        <begin position="97"/>
        <end position="125"/>
    </location>
</feature>
<dbReference type="AlphaFoldDB" id="A0AAD8S4L4"/>
<feature type="region of interest" description="Disordered" evidence="1">
    <location>
        <begin position="1"/>
        <end position="57"/>
    </location>
</feature>
<dbReference type="EMBL" id="JAUUTY010000004">
    <property type="protein sequence ID" value="KAK1644295.1"/>
    <property type="molecule type" value="Genomic_DNA"/>
</dbReference>
<reference evidence="2" key="1">
    <citation type="submission" date="2023-07" db="EMBL/GenBank/DDBJ databases">
        <title>A chromosome-level genome assembly of Lolium multiflorum.</title>
        <authorList>
            <person name="Chen Y."/>
            <person name="Copetti D."/>
            <person name="Kolliker R."/>
            <person name="Studer B."/>
        </authorList>
    </citation>
    <scope>NUCLEOTIDE SEQUENCE</scope>
    <source>
        <strain evidence="2">02402/16</strain>
        <tissue evidence="2">Leaf</tissue>
    </source>
</reference>